<dbReference type="RefSeq" id="WP_322937227.1">
    <property type="nucleotide sequence ID" value="NZ_CP141059.1"/>
</dbReference>
<gene>
    <name evidence="2" type="ORF">SHK19_19685</name>
</gene>
<organism evidence="2 3">
    <name type="scientific">Nocardioides bizhenqiangii</name>
    <dbReference type="NCBI Taxonomy" id="3095076"/>
    <lineage>
        <taxon>Bacteria</taxon>
        <taxon>Bacillati</taxon>
        <taxon>Actinomycetota</taxon>
        <taxon>Actinomycetes</taxon>
        <taxon>Propionibacteriales</taxon>
        <taxon>Nocardioidaceae</taxon>
        <taxon>Nocardioides</taxon>
    </lineage>
</organism>
<accession>A0ABZ0ZP74</accession>
<evidence type="ECO:0000313" key="2">
    <source>
        <dbReference type="EMBL" id="WQQ26171.1"/>
    </source>
</evidence>
<sequence length="227" mass="23390">MTDTDFDSFDRALLTELREVAAEGAPTRVRRTRKRWAFAASGLAAAAVTTIGVTSLGSSAAYAVEETGSGAIVITIRELDDADGLEEALADHGIAADVDYQSDGFGSGPEDGQDIPDGADVEGHAVEGEADVEKVEEGAEVDQAVPGEPPANDPCGGFDNMPFTTELSDDDYVITIPADSVLKESDTVLRITTSGDVDDQAAALDVAYSVGDVDCGFGTASVGTPPN</sequence>
<dbReference type="Proteomes" id="UP001327225">
    <property type="component" value="Chromosome"/>
</dbReference>
<keyword evidence="1" id="KW-0472">Membrane</keyword>
<name>A0ABZ0ZP74_9ACTN</name>
<keyword evidence="1" id="KW-1133">Transmembrane helix</keyword>
<evidence type="ECO:0000256" key="1">
    <source>
        <dbReference type="SAM" id="Phobius"/>
    </source>
</evidence>
<evidence type="ECO:0000313" key="3">
    <source>
        <dbReference type="Proteomes" id="UP001327225"/>
    </source>
</evidence>
<protein>
    <submittedName>
        <fullName evidence="2">Uncharacterized protein</fullName>
    </submittedName>
</protein>
<reference evidence="3" key="1">
    <citation type="submission" date="2023-12" db="EMBL/GenBank/DDBJ databases">
        <title>Novel species in genus Nocardioides.</title>
        <authorList>
            <person name="Zhou H."/>
        </authorList>
    </citation>
    <scope>NUCLEOTIDE SEQUENCE [LARGE SCALE GENOMIC DNA]</scope>
    <source>
        <strain evidence="3">HM61</strain>
    </source>
</reference>
<dbReference type="EMBL" id="CP141059">
    <property type="protein sequence ID" value="WQQ26171.1"/>
    <property type="molecule type" value="Genomic_DNA"/>
</dbReference>
<keyword evidence="3" id="KW-1185">Reference proteome</keyword>
<feature type="transmembrane region" description="Helical" evidence="1">
    <location>
        <begin position="36"/>
        <end position="57"/>
    </location>
</feature>
<keyword evidence="1" id="KW-0812">Transmembrane</keyword>
<proteinExistence type="predicted"/>